<dbReference type="Proteomes" id="UP000029889">
    <property type="component" value="Segment"/>
</dbReference>
<keyword evidence="2" id="KW-1185">Reference proteome</keyword>
<sequence length="60" mass="7484">MHKEYYRDKIPMHLQHHIPTEPIGIKDHAKIMFQQCTKYTLIYDDNPYMLYYVVMLTFRY</sequence>
<protein>
    <submittedName>
        <fullName evidence="1">Uncharacterized protein</fullName>
    </submittedName>
</protein>
<organism evidence="1 2">
    <name type="scientific">Escherichia phage 121Q</name>
    <dbReference type="NCBI Taxonomy" id="1555202"/>
    <lineage>
        <taxon>Viruses</taxon>
        <taxon>Duplodnaviria</taxon>
        <taxon>Heunggongvirae</taxon>
        <taxon>Uroviricota</taxon>
        <taxon>Caudoviricetes</taxon>
        <taxon>Asteriusvirus</taxon>
        <taxon>Asteriusvirus av121Q</taxon>
    </lineage>
</organism>
<accession>A0A097EXL0</accession>
<dbReference type="EMBL" id="KM507819">
    <property type="protein sequence ID" value="AIT14148.1"/>
    <property type="molecule type" value="Genomic_DNA"/>
</dbReference>
<proteinExistence type="predicted"/>
<name>A0A097EXL0_9CAUD</name>
<evidence type="ECO:0000313" key="1">
    <source>
        <dbReference type="EMBL" id="AIT14148.1"/>
    </source>
</evidence>
<dbReference type="KEGG" id="vg:22111298"/>
<dbReference type="GeneID" id="22111298"/>
<reference evidence="1 2" key="1">
    <citation type="submission" date="2014-09" db="EMBL/GenBank/DDBJ databases">
        <authorList>
            <person name="Lapin J.S."/>
            <person name="Pope W.H."/>
            <person name="Hua J."/>
            <person name="Ford M.E."/>
            <person name="Conway J.F."/>
            <person name="Hatfull G.F."/>
            <person name="Hendrix R.W."/>
        </authorList>
    </citation>
    <scope>NUCLEOTIDE SEQUENCE [LARGE SCALE GENOMIC DNA]</scope>
</reference>
<dbReference type="RefSeq" id="YP_009101845.1">
    <property type="nucleotide sequence ID" value="NC_025447.1"/>
</dbReference>
<gene>
    <name evidence="1" type="primary">258</name>
    <name evidence="1" type="ORF">PBI_121Q_258</name>
</gene>
<evidence type="ECO:0000313" key="2">
    <source>
        <dbReference type="Proteomes" id="UP000029889"/>
    </source>
</evidence>